<sequence>MQQQNKISERIQALEQSTQLSQYASVRQRTAQSRQNAYTAQAIDSRLSVKGRAARFSQFDTGKPLEPVRQNSVSGGGQIIGNRIPRVSVGEGGAGVAGGVGGAQLGVQAHRSISAGPAGASVNNPGDHTSTHSPTASQRRRSEDIAVLSGSRLSIMSDQSSQSMPTWQSPAKVLGAEEQRERETDRVETIGMDKVDEAAGLAKIDTKTSNQNQNQSRNHSCRRKPLPSFVVREREEHFDKEATFPNETDNGWNYIATNKSKQSDSDAKAHAQKETELAQAEDFGPSIPLEERFNFISLTEPPAISKLEPKLIGNHSNDNSYDKIIPNKRPHNTSAAGDWRSPHKARLSTSADSIAGSTKSTFKSSMGRIFKGRMFRRRKTLEGVQINTSQSDIPPLPTSFSQTLPAVRSIEPMKIDLPTAEDIDQREENGKREERRSRERKEEMVRNRMVQEERLRKIKEAEQRRKQEKVRHEKIKEDETKQEKRNREKEIAIEDADWATAVIREYGE</sequence>
<dbReference type="OMA" id="GWNYIAT"/>
<accession>R9AF82</accession>
<protein>
    <submittedName>
        <fullName evidence="2">Uncharacterized protein</fullName>
    </submittedName>
</protein>
<feature type="compositionally biased region" description="Polar residues" evidence="1">
    <location>
        <begin position="155"/>
        <end position="169"/>
    </location>
</feature>
<dbReference type="Proteomes" id="UP000014064">
    <property type="component" value="Unassembled WGS sequence"/>
</dbReference>
<dbReference type="AlphaFoldDB" id="R9AF82"/>
<feature type="region of interest" description="Disordered" evidence="1">
    <location>
        <begin position="115"/>
        <end position="143"/>
    </location>
</feature>
<reference evidence="3" key="1">
    <citation type="journal article" date="2013" name="BMC Genomics">
        <title>Genome and transcriptome sequencing of the halophilic fungus Wallemia ichthyophaga: haloadaptations present and absent.</title>
        <authorList>
            <person name="Zajc J."/>
            <person name="Liu Y."/>
            <person name="Dai W."/>
            <person name="Yang Z."/>
            <person name="Hu J."/>
            <person name="Gostincar C."/>
            <person name="Gunde-Cimerman N."/>
        </authorList>
    </citation>
    <scope>NUCLEOTIDE SEQUENCE [LARGE SCALE GENOMIC DNA]</scope>
    <source>
        <strain evidence="3">EXF-994 / CBS 113033</strain>
    </source>
</reference>
<feature type="compositionally biased region" description="Polar residues" evidence="1">
    <location>
        <begin position="347"/>
        <end position="359"/>
    </location>
</feature>
<evidence type="ECO:0000313" key="2">
    <source>
        <dbReference type="EMBL" id="EOR00827.1"/>
    </source>
</evidence>
<dbReference type="RefSeq" id="XP_009268540.1">
    <property type="nucleotide sequence ID" value="XM_009270265.1"/>
</dbReference>
<feature type="compositionally biased region" description="Basic and acidic residues" evidence="1">
    <location>
        <begin position="261"/>
        <end position="276"/>
    </location>
</feature>
<feature type="compositionally biased region" description="Polar residues" evidence="1">
    <location>
        <begin position="121"/>
        <end position="137"/>
    </location>
</feature>
<feature type="region of interest" description="Disordered" evidence="1">
    <location>
        <begin position="260"/>
        <end position="283"/>
    </location>
</feature>
<keyword evidence="3" id="KW-1185">Reference proteome</keyword>
<evidence type="ECO:0000313" key="3">
    <source>
        <dbReference type="Proteomes" id="UP000014064"/>
    </source>
</evidence>
<name>R9AF82_WALI9</name>
<feature type="region of interest" description="Disordered" evidence="1">
    <location>
        <begin position="331"/>
        <end position="359"/>
    </location>
</feature>
<feature type="compositionally biased region" description="Low complexity" evidence="1">
    <location>
        <begin position="209"/>
        <end position="218"/>
    </location>
</feature>
<organism evidence="2 3">
    <name type="scientific">Wallemia ichthyophaga (strain EXF-994 / CBS 113033)</name>
    <dbReference type="NCBI Taxonomy" id="1299270"/>
    <lineage>
        <taxon>Eukaryota</taxon>
        <taxon>Fungi</taxon>
        <taxon>Dikarya</taxon>
        <taxon>Basidiomycota</taxon>
        <taxon>Wallemiomycotina</taxon>
        <taxon>Wallemiomycetes</taxon>
        <taxon>Wallemiales</taxon>
        <taxon>Wallemiaceae</taxon>
        <taxon>Wallemia</taxon>
    </lineage>
</organism>
<feature type="compositionally biased region" description="Basic and acidic residues" evidence="1">
    <location>
        <begin position="175"/>
        <end position="186"/>
    </location>
</feature>
<dbReference type="HOGENOM" id="CLU_536608_0_0_1"/>
<dbReference type="GeneID" id="20373589"/>
<feature type="region of interest" description="Disordered" evidence="1">
    <location>
        <begin position="155"/>
        <end position="186"/>
    </location>
</feature>
<evidence type="ECO:0000256" key="1">
    <source>
        <dbReference type="SAM" id="MobiDB-lite"/>
    </source>
</evidence>
<proteinExistence type="predicted"/>
<feature type="region of interest" description="Disordered" evidence="1">
    <location>
        <begin position="414"/>
        <end position="490"/>
    </location>
</feature>
<feature type="compositionally biased region" description="Basic and acidic residues" evidence="1">
    <location>
        <begin position="426"/>
        <end position="490"/>
    </location>
</feature>
<feature type="region of interest" description="Disordered" evidence="1">
    <location>
        <begin position="204"/>
        <end position="225"/>
    </location>
</feature>
<gene>
    <name evidence="2" type="ORF">J056_000637</name>
</gene>
<dbReference type="EMBL" id="KE007233">
    <property type="protein sequence ID" value="EOR00827.1"/>
    <property type="molecule type" value="Genomic_DNA"/>
</dbReference>
<dbReference type="KEGG" id="wic:J056_000637"/>